<name>A0A2S6I174_9BACT</name>
<keyword evidence="3 7" id="KW-0032">Aminotransferase</keyword>
<feature type="binding site" evidence="8">
    <location>
        <position position="205"/>
    </location>
    <ligand>
        <name>substrate</name>
    </ligand>
</feature>
<dbReference type="SUPFAM" id="SSF101790">
    <property type="entry name" value="Aminomethyltransferase beta-barrel domain"/>
    <property type="match status" value="1"/>
</dbReference>
<dbReference type="GO" id="GO:0032259">
    <property type="term" value="P:methylation"/>
    <property type="evidence" value="ECO:0007669"/>
    <property type="project" value="UniProtKB-KW"/>
</dbReference>
<dbReference type="SUPFAM" id="SSF103025">
    <property type="entry name" value="Folate-binding domain"/>
    <property type="match status" value="1"/>
</dbReference>
<dbReference type="InterPro" id="IPR022903">
    <property type="entry name" value="GcvT_bac"/>
</dbReference>
<dbReference type="Proteomes" id="UP000237662">
    <property type="component" value="Unassembled WGS sequence"/>
</dbReference>
<dbReference type="Pfam" id="PF08669">
    <property type="entry name" value="GCV_T_C"/>
    <property type="match status" value="1"/>
</dbReference>
<dbReference type="HAMAP" id="MF_00259">
    <property type="entry name" value="GcvT"/>
    <property type="match status" value="1"/>
</dbReference>
<evidence type="ECO:0000256" key="6">
    <source>
        <dbReference type="ARBA" id="ARBA00047665"/>
    </source>
</evidence>
<dbReference type="InterPro" id="IPR006223">
    <property type="entry name" value="GcvT"/>
</dbReference>
<dbReference type="EC" id="2.1.2.10" evidence="2 7"/>
<evidence type="ECO:0000256" key="5">
    <source>
        <dbReference type="ARBA" id="ARBA00031395"/>
    </source>
</evidence>
<dbReference type="PANTHER" id="PTHR43757">
    <property type="entry name" value="AMINOMETHYLTRANSFERASE"/>
    <property type="match status" value="1"/>
</dbReference>
<comment type="subunit">
    <text evidence="7">The glycine cleavage system is composed of four proteins: P, T, L and H.</text>
</comment>
<sequence>MQTTPLNDTHRHLEAKLVNFAGFEMPLVYSSLKEEHHAVREAAGIFDVSHMGEFIVRGAGAQELVQYVTSNDVRKLAEGQAQYSCLPRPEGGIVDDLLVYRLPHNPRMGKGSEHPTYMLVVNASNIQKDWDWIASHNTFGAEMLDISDHTALLAVQGPKATEILEPLTDVDLAAIPYYHFVRGSLAGVDNVLISATGYTGAGGFELYLDADHAKTVWNAVMDAGKPHGLLPAGLGARDTLRLEKGYCLYGNDINDTTSPLEAGLGWITKLSGDDFVGKDFLLRQKEAGIQRRLVAFRVHDRRAPRQGYPILSQAGERIGEVTSGTHAPSLDYPLGLGYVASGHHQVGTKIQIDLGRKTMQAEIVKL</sequence>
<evidence type="ECO:0000256" key="4">
    <source>
        <dbReference type="ARBA" id="ARBA00022679"/>
    </source>
</evidence>
<dbReference type="AlphaFoldDB" id="A0A2S6I174"/>
<dbReference type="InterPro" id="IPR029043">
    <property type="entry name" value="GcvT/YgfZ_C"/>
</dbReference>
<feature type="domain" description="Aminomethyltransferase C-terminal" evidence="10">
    <location>
        <begin position="291"/>
        <end position="365"/>
    </location>
</feature>
<dbReference type="InterPro" id="IPR013977">
    <property type="entry name" value="GcvT_C"/>
</dbReference>
<dbReference type="NCBIfam" id="TIGR00528">
    <property type="entry name" value="gcvT"/>
    <property type="match status" value="1"/>
</dbReference>
<gene>
    <name evidence="7" type="primary">gcvT</name>
    <name evidence="11" type="ORF">CLV84_3879</name>
</gene>
<comment type="function">
    <text evidence="7">The glycine cleavage system catalyzes the degradation of glycine.</text>
</comment>
<dbReference type="FunFam" id="3.30.70.1400:FF:000001">
    <property type="entry name" value="Aminomethyltransferase"/>
    <property type="match status" value="1"/>
</dbReference>
<dbReference type="EMBL" id="PTJC01000007">
    <property type="protein sequence ID" value="PPK84717.1"/>
    <property type="molecule type" value="Genomic_DNA"/>
</dbReference>
<dbReference type="Gene3D" id="4.10.1250.10">
    <property type="entry name" value="Aminomethyltransferase fragment"/>
    <property type="match status" value="1"/>
</dbReference>
<proteinExistence type="inferred from homology"/>
<keyword evidence="11" id="KW-0489">Methyltransferase</keyword>
<dbReference type="GO" id="GO:0019464">
    <property type="term" value="P:glycine decarboxylation via glycine cleavage system"/>
    <property type="evidence" value="ECO:0007669"/>
    <property type="project" value="UniProtKB-UniRule"/>
</dbReference>
<reference evidence="11 12" key="1">
    <citation type="submission" date="2018-02" db="EMBL/GenBank/DDBJ databases">
        <title>Genomic Encyclopedia of Archaeal and Bacterial Type Strains, Phase II (KMG-II): from individual species to whole genera.</title>
        <authorList>
            <person name="Goeker M."/>
        </authorList>
    </citation>
    <scope>NUCLEOTIDE SEQUENCE [LARGE SCALE GENOMIC DNA]</scope>
    <source>
        <strain evidence="11 12">DSM 29526</strain>
    </source>
</reference>
<evidence type="ECO:0000313" key="12">
    <source>
        <dbReference type="Proteomes" id="UP000237662"/>
    </source>
</evidence>
<dbReference type="InterPro" id="IPR027266">
    <property type="entry name" value="TrmE/GcvT-like"/>
</dbReference>
<evidence type="ECO:0000259" key="10">
    <source>
        <dbReference type="Pfam" id="PF08669"/>
    </source>
</evidence>
<dbReference type="InterPro" id="IPR006222">
    <property type="entry name" value="GCVT_N"/>
</dbReference>
<dbReference type="PANTHER" id="PTHR43757:SF2">
    <property type="entry name" value="AMINOMETHYLTRANSFERASE, MITOCHONDRIAL"/>
    <property type="match status" value="1"/>
</dbReference>
<dbReference type="Gene3D" id="2.40.30.110">
    <property type="entry name" value="Aminomethyltransferase beta-barrel domains"/>
    <property type="match status" value="1"/>
</dbReference>
<organism evidence="11 12">
    <name type="scientific">Neolewinella xylanilytica</name>
    <dbReference type="NCBI Taxonomy" id="1514080"/>
    <lineage>
        <taxon>Bacteria</taxon>
        <taxon>Pseudomonadati</taxon>
        <taxon>Bacteroidota</taxon>
        <taxon>Saprospiria</taxon>
        <taxon>Saprospirales</taxon>
        <taxon>Lewinellaceae</taxon>
        <taxon>Neolewinella</taxon>
    </lineage>
</organism>
<dbReference type="GO" id="GO:0005960">
    <property type="term" value="C:glycine cleavage complex"/>
    <property type="evidence" value="ECO:0007669"/>
    <property type="project" value="InterPro"/>
</dbReference>
<accession>A0A2S6I174</accession>
<feature type="domain" description="GCVT N-terminal" evidence="9">
    <location>
        <begin position="7"/>
        <end position="270"/>
    </location>
</feature>
<evidence type="ECO:0000256" key="3">
    <source>
        <dbReference type="ARBA" id="ARBA00022576"/>
    </source>
</evidence>
<dbReference type="Gene3D" id="3.30.1360.120">
    <property type="entry name" value="Probable tRNA modification gtpase trme, domain 1"/>
    <property type="match status" value="1"/>
</dbReference>
<dbReference type="NCBIfam" id="NF001567">
    <property type="entry name" value="PRK00389.1"/>
    <property type="match status" value="1"/>
</dbReference>
<evidence type="ECO:0000256" key="8">
    <source>
        <dbReference type="PIRSR" id="PIRSR006487-1"/>
    </source>
</evidence>
<evidence type="ECO:0000256" key="1">
    <source>
        <dbReference type="ARBA" id="ARBA00008609"/>
    </source>
</evidence>
<dbReference type="FunFam" id="4.10.1250.10:FF:000001">
    <property type="entry name" value="Aminomethyltransferase"/>
    <property type="match status" value="1"/>
</dbReference>
<keyword evidence="12" id="KW-1185">Reference proteome</keyword>
<dbReference type="GO" id="GO:0008483">
    <property type="term" value="F:transaminase activity"/>
    <property type="evidence" value="ECO:0007669"/>
    <property type="project" value="UniProtKB-KW"/>
</dbReference>
<protein>
    <recommendedName>
        <fullName evidence="2 7">Aminomethyltransferase</fullName>
        <ecNumber evidence="2 7">2.1.2.10</ecNumber>
    </recommendedName>
    <alternativeName>
        <fullName evidence="5 7">Glycine cleavage system T protein</fullName>
    </alternativeName>
</protein>
<dbReference type="PIRSF" id="PIRSF006487">
    <property type="entry name" value="GcvT"/>
    <property type="match status" value="1"/>
</dbReference>
<comment type="catalytic activity">
    <reaction evidence="6 7">
        <text>N(6)-[(R)-S(8)-aminomethyldihydrolipoyl]-L-lysyl-[protein] + (6S)-5,6,7,8-tetrahydrofolate = N(6)-[(R)-dihydrolipoyl]-L-lysyl-[protein] + (6R)-5,10-methylene-5,6,7,8-tetrahydrofolate + NH4(+)</text>
        <dbReference type="Rhea" id="RHEA:16945"/>
        <dbReference type="Rhea" id="RHEA-COMP:10475"/>
        <dbReference type="Rhea" id="RHEA-COMP:10492"/>
        <dbReference type="ChEBI" id="CHEBI:15636"/>
        <dbReference type="ChEBI" id="CHEBI:28938"/>
        <dbReference type="ChEBI" id="CHEBI:57453"/>
        <dbReference type="ChEBI" id="CHEBI:83100"/>
        <dbReference type="ChEBI" id="CHEBI:83143"/>
        <dbReference type="EC" id="2.1.2.10"/>
    </reaction>
</comment>
<comment type="similarity">
    <text evidence="1 7">Belongs to the GcvT family.</text>
</comment>
<dbReference type="Gene3D" id="3.30.70.1400">
    <property type="entry name" value="Aminomethyltransferase beta-barrel domains"/>
    <property type="match status" value="1"/>
</dbReference>
<dbReference type="GO" id="GO:0004047">
    <property type="term" value="F:aminomethyltransferase activity"/>
    <property type="evidence" value="ECO:0007669"/>
    <property type="project" value="UniProtKB-UniRule"/>
</dbReference>
<evidence type="ECO:0000256" key="7">
    <source>
        <dbReference type="HAMAP-Rule" id="MF_00259"/>
    </source>
</evidence>
<evidence type="ECO:0000313" key="11">
    <source>
        <dbReference type="EMBL" id="PPK84717.1"/>
    </source>
</evidence>
<dbReference type="Pfam" id="PF01571">
    <property type="entry name" value="GCV_T"/>
    <property type="match status" value="1"/>
</dbReference>
<keyword evidence="4 7" id="KW-0808">Transferase</keyword>
<dbReference type="OrthoDB" id="9774591at2"/>
<evidence type="ECO:0000259" key="9">
    <source>
        <dbReference type="Pfam" id="PF01571"/>
    </source>
</evidence>
<dbReference type="RefSeq" id="WP_104421435.1">
    <property type="nucleotide sequence ID" value="NZ_PTJC01000007.1"/>
</dbReference>
<dbReference type="InterPro" id="IPR028896">
    <property type="entry name" value="GcvT/YgfZ/DmdA"/>
</dbReference>
<comment type="caution">
    <text evidence="11">The sequence shown here is derived from an EMBL/GenBank/DDBJ whole genome shotgun (WGS) entry which is preliminary data.</text>
</comment>
<dbReference type="GO" id="GO:0008168">
    <property type="term" value="F:methyltransferase activity"/>
    <property type="evidence" value="ECO:0007669"/>
    <property type="project" value="UniProtKB-KW"/>
</dbReference>
<dbReference type="GO" id="GO:0005829">
    <property type="term" value="C:cytosol"/>
    <property type="evidence" value="ECO:0007669"/>
    <property type="project" value="TreeGrafter"/>
</dbReference>
<evidence type="ECO:0000256" key="2">
    <source>
        <dbReference type="ARBA" id="ARBA00012616"/>
    </source>
</evidence>